<dbReference type="EMBL" id="FQUJ01000012">
    <property type="protein sequence ID" value="SHF47885.1"/>
    <property type="molecule type" value="Genomic_DNA"/>
</dbReference>
<dbReference type="AlphaFoldDB" id="A0A1M5BZM3"/>
<proteinExistence type="predicted"/>
<evidence type="ECO:0000313" key="2">
    <source>
        <dbReference type="EMBL" id="SHF47885.1"/>
    </source>
</evidence>
<dbReference type="STRING" id="1121942.SAMN02745148_02755"/>
<dbReference type="CDD" id="cd10929">
    <property type="entry name" value="CE4_u5"/>
    <property type="match status" value="1"/>
</dbReference>
<keyword evidence="3" id="KW-1185">Reference proteome</keyword>
<evidence type="ECO:0000313" key="3">
    <source>
        <dbReference type="Proteomes" id="UP000184346"/>
    </source>
</evidence>
<gene>
    <name evidence="2" type="ORF">SAMN02745148_02755</name>
</gene>
<dbReference type="GO" id="GO:0016810">
    <property type="term" value="F:hydrolase activity, acting on carbon-nitrogen (but not peptide) bonds"/>
    <property type="evidence" value="ECO:0007669"/>
    <property type="project" value="InterPro"/>
</dbReference>
<reference evidence="2 3" key="1">
    <citation type="submission" date="2016-11" db="EMBL/GenBank/DDBJ databases">
        <authorList>
            <person name="Jaros S."/>
            <person name="Januszkiewicz K."/>
            <person name="Wedrychowicz H."/>
        </authorList>
    </citation>
    <scope>NUCLEOTIDE SEQUENCE [LARGE SCALE GENOMIC DNA]</scope>
    <source>
        <strain evidence="2 3">DSM 19980</strain>
    </source>
</reference>
<dbReference type="Pfam" id="PF01522">
    <property type="entry name" value="Polysacc_deac_1"/>
    <property type="match status" value="1"/>
</dbReference>
<dbReference type="GO" id="GO:0005975">
    <property type="term" value="P:carbohydrate metabolic process"/>
    <property type="evidence" value="ECO:0007669"/>
    <property type="project" value="InterPro"/>
</dbReference>
<organism evidence="2 3">
    <name type="scientific">Modicisalibacter ilicicola DSM 19980</name>
    <dbReference type="NCBI Taxonomy" id="1121942"/>
    <lineage>
        <taxon>Bacteria</taxon>
        <taxon>Pseudomonadati</taxon>
        <taxon>Pseudomonadota</taxon>
        <taxon>Gammaproteobacteria</taxon>
        <taxon>Oceanospirillales</taxon>
        <taxon>Halomonadaceae</taxon>
        <taxon>Modicisalibacter</taxon>
    </lineage>
</organism>
<dbReference type="InterPro" id="IPR002509">
    <property type="entry name" value="NODB_dom"/>
</dbReference>
<name>A0A1M5BZM3_9GAMM</name>
<dbReference type="InterPro" id="IPR011330">
    <property type="entry name" value="Glyco_hydro/deAcase_b/a-brl"/>
</dbReference>
<protein>
    <submittedName>
        <fullName evidence="2">Polysaccharide deacetylase</fullName>
    </submittedName>
</protein>
<accession>A0A1M5BZM3</accession>
<evidence type="ECO:0000259" key="1">
    <source>
        <dbReference type="Pfam" id="PF01522"/>
    </source>
</evidence>
<feature type="domain" description="NodB homology" evidence="1">
    <location>
        <begin position="38"/>
        <end position="181"/>
    </location>
</feature>
<dbReference type="Gene3D" id="3.20.20.370">
    <property type="entry name" value="Glycoside hydrolase/deacetylase"/>
    <property type="match status" value="1"/>
</dbReference>
<dbReference type="SUPFAM" id="SSF88713">
    <property type="entry name" value="Glycoside hydrolase/deacetylase"/>
    <property type="match status" value="1"/>
</dbReference>
<dbReference type="Proteomes" id="UP000184346">
    <property type="component" value="Unassembled WGS sequence"/>
</dbReference>
<dbReference type="OrthoDB" id="7836272at2"/>
<dbReference type="RefSeq" id="WP_072823829.1">
    <property type="nucleotide sequence ID" value="NZ_FQUJ01000012.1"/>
</dbReference>
<sequence>MQNKRGVLVISLDFELYWGVRDKRSADEYRENILGVWEVVPKILDLFNKYNIHATWATVGLVFADNVAGAVKYIPDKLPSYKNGHLSPYDYLFEIKDIESNLHFAPGLIELISKQNGQEIATHTFSHYYCLEKGQSRYEFQSDIASAIRIASKFNVIPRSLVFPRNQFNKDYLNVLPKEGISSYRGNEISWLYTADNNREFKKRSKRAARLLDAYFNLTGHNTYKLSDSKDPSVPLNIPSSRFLRPVSNKLWFMEPFRLNRIKKSMKHAALNGEIFHLWFHPHNLGVNINKNLDFLRDILEYHGELRNAYDMCSLNMHEIAEQQLRKKSKVKFHERVQL</sequence>